<evidence type="ECO:0000256" key="2">
    <source>
        <dbReference type="SAM" id="SignalP"/>
    </source>
</evidence>
<sequence>MKRKAIAVLCAVGMLVPGGAMPVMAEEHVDVETLEREAQAAENVSAEAEGEFSYKDLKGLTFAFSSGAGAWGTILTIQEDGSFEGNYHDANMGDTGEGYPNGSVYICEFSGKFTEPKKENNFTYSAKIESITYEQEPGTSEIVDGMQRLYSEPYGLENSERFLFYLEGAPVAELPEGYRSWVGYYDMTEIQDAALPFVGLYNEAQEEGFSSFREENTETTEPETTGIDAELAAIESQAAEIEKKADGDADQATINMSAEELYTLWDNELNSMWARIKEILPEDTFAALTEEQLAWIADKEASVAAAVAEVGGGSMSASVEFGRGASITRERVYELAEYLR</sequence>
<evidence type="ECO:0000259" key="3">
    <source>
        <dbReference type="Pfam" id="PF07007"/>
    </source>
</evidence>
<gene>
    <name evidence="4" type="ORF">BGLFYP119_00404</name>
</gene>
<dbReference type="EMBL" id="CACRST010000006">
    <property type="protein sequence ID" value="VYS74637.1"/>
    <property type="molecule type" value="Genomic_DNA"/>
</dbReference>
<dbReference type="InterPro" id="IPR009739">
    <property type="entry name" value="LprI-like_N"/>
</dbReference>
<feature type="chain" id="PRO_5026803621" description="Lysozyme inhibitor LprI-like N-terminal domain-containing protein" evidence="2">
    <location>
        <begin position="26"/>
        <end position="340"/>
    </location>
</feature>
<keyword evidence="2" id="KW-0732">Signal</keyword>
<dbReference type="Gene3D" id="1.20.1270.180">
    <property type="match status" value="1"/>
</dbReference>
<keyword evidence="1" id="KW-0175">Coiled coil</keyword>
<reference evidence="4" key="1">
    <citation type="submission" date="2019-11" db="EMBL/GenBank/DDBJ databases">
        <authorList>
            <person name="Feng L."/>
        </authorList>
    </citation>
    <scope>NUCLEOTIDE SEQUENCE</scope>
    <source>
        <strain evidence="4">BgluceraseaLFYP119</strain>
    </source>
</reference>
<proteinExistence type="predicted"/>
<protein>
    <recommendedName>
        <fullName evidence="3">Lysozyme inhibitor LprI-like N-terminal domain-containing protein</fullName>
    </recommendedName>
</protein>
<evidence type="ECO:0000313" key="4">
    <source>
        <dbReference type="EMBL" id="VYS74637.1"/>
    </source>
</evidence>
<name>A0A6N2R1K8_9FIRM</name>
<dbReference type="RefSeq" id="WP_156352358.1">
    <property type="nucleotide sequence ID" value="NZ_CACRST010000006.1"/>
</dbReference>
<feature type="coiled-coil region" evidence="1">
    <location>
        <begin position="24"/>
        <end position="51"/>
    </location>
</feature>
<organism evidence="4">
    <name type="scientific">Blautia glucerasea</name>
    <dbReference type="NCBI Taxonomy" id="536633"/>
    <lineage>
        <taxon>Bacteria</taxon>
        <taxon>Bacillati</taxon>
        <taxon>Bacillota</taxon>
        <taxon>Clostridia</taxon>
        <taxon>Lachnospirales</taxon>
        <taxon>Lachnospiraceae</taxon>
        <taxon>Blautia</taxon>
    </lineage>
</organism>
<feature type="domain" description="Lysozyme inhibitor LprI-like N-terminal" evidence="3">
    <location>
        <begin position="244"/>
        <end position="335"/>
    </location>
</feature>
<accession>A0A6N2R1K8</accession>
<dbReference type="AlphaFoldDB" id="A0A6N2R1K8"/>
<dbReference type="Pfam" id="PF07007">
    <property type="entry name" value="LprI"/>
    <property type="match status" value="1"/>
</dbReference>
<dbReference type="PANTHER" id="PTHR39176:SF1">
    <property type="entry name" value="PERIPLASMIC PROTEIN"/>
    <property type="match status" value="1"/>
</dbReference>
<dbReference type="PANTHER" id="PTHR39176">
    <property type="entry name" value="PERIPLASMIC PROTEIN-RELATED"/>
    <property type="match status" value="1"/>
</dbReference>
<feature type="signal peptide" evidence="2">
    <location>
        <begin position="1"/>
        <end position="25"/>
    </location>
</feature>
<evidence type="ECO:0000256" key="1">
    <source>
        <dbReference type="SAM" id="Coils"/>
    </source>
</evidence>